<protein>
    <submittedName>
        <fullName evidence="1">ABC-type Fe3+ transport system permease subunit</fullName>
    </submittedName>
</protein>
<sequence>MTRRVAIAIVIGVVLVAAVVGAIALHRNGGDARPAGLSVTWGGSEGHPTCTYDDQQQTVRCTLMIGGTASGSQAVTVTVTAYADENTSRPVGSASGTAHVEGTVHQPLVVTVPVRRAPHVDEDQVAACTFEVTY</sequence>
<dbReference type="RefSeq" id="WP_182538796.1">
    <property type="nucleotide sequence ID" value="NZ_JACGXA010000001.1"/>
</dbReference>
<accession>A0A7W3IZW2</accession>
<dbReference type="AlphaFoldDB" id="A0A7W3IZW2"/>
<keyword evidence="2" id="KW-1185">Reference proteome</keyword>
<evidence type="ECO:0000313" key="1">
    <source>
        <dbReference type="EMBL" id="MBA8803687.1"/>
    </source>
</evidence>
<organism evidence="1 2">
    <name type="scientific">Nocardioides ginsengisegetis</name>
    <dbReference type="NCBI Taxonomy" id="661491"/>
    <lineage>
        <taxon>Bacteria</taxon>
        <taxon>Bacillati</taxon>
        <taxon>Actinomycetota</taxon>
        <taxon>Actinomycetes</taxon>
        <taxon>Propionibacteriales</taxon>
        <taxon>Nocardioidaceae</taxon>
        <taxon>Nocardioides</taxon>
    </lineage>
</organism>
<comment type="caution">
    <text evidence="1">The sequence shown here is derived from an EMBL/GenBank/DDBJ whole genome shotgun (WGS) entry which is preliminary data.</text>
</comment>
<evidence type="ECO:0000313" key="2">
    <source>
        <dbReference type="Proteomes" id="UP000580910"/>
    </source>
</evidence>
<gene>
    <name evidence="1" type="ORF">FB382_001978</name>
</gene>
<dbReference type="EMBL" id="JACGXA010000001">
    <property type="protein sequence ID" value="MBA8803687.1"/>
    <property type="molecule type" value="Genomic_DNA"/>
</dbReference>
<reference evidence="1 2" key="1">
    <citation type="submission" date="2020-07" db="EMBL/GenBank/DDBJ databases">
        <title>Sequencing the genomes of 1000 actinobacteria strains.</title>
        <authorList>
            <person name="Klenk H.-P."/>
        </authorList>
    </citation>
    <scope>NUCLEOTIDE SEQUENCE [LARGE SCALE GENOMIC DNA]</scope>
    <source>
        <strain evidence="1 2">DSM 21349</strain>
    </source>
</reference>
<dbReference type="Proteomes" id="UP000580910">
    <property type="component" value="Unassembled WGS sequence"/>
</dbReference>
<proteinExistence type="predicted"/>
<name>A0A7W3IZW2_9ACTN</name>